<dbReference type="EMBL" id="FMYW01000007">
    <property type="protein sequence ID" value="SDC42769.1"/>
    <property type="molecule type" value="Genomic_DNA"/>
</dbReference>
<protein>
    <submittedName>
        <fullName evidence="1">Uncharacterized protein</fullName>
    </submittedName>
</protein>
<dbReference type="AlphaFoldDB" id="A0A1G6LHT0"/>
<organism evidence="1 2">
    <name type="scientific">Succiniclasticum ruminis</name>
    <dbReference type="NCBI Taxonomy" id="40841"/>
    <lineage>
        <taxon>Bacteria</taxon>
        <taxon>Bacillati</taxon>
        <taxon>Bacillota</taxon>
        <taxon>Negativicutes</taxon>
        <taxon>Acidaminococcales</taxon>
        <taxon>Acidaminococcaceae</taxon>
        <taxon>Succiniclasticum</taxon>
    </lineage>
</organism>
<keyword evidence="2" id="KW-1185">Reference proteome</keyword>
<evidence type="ECO:0000313" key="2">
    <source>
        <dbReference type="Proteomes" id="UP000198943"/>
    </source>
</evidence>
<name>A0A1G6LHT0_9FIRM</name>
<gene>
    <name evidence="1" type="ORF">SAMN04487864_10780</name>
</gene>
<evidence type="ECO:0000313" key="1">
    <source>
        <dbReference type="EMBL" id="SDC42769.1"/>
    </source>
</evidence>
<sequence length="66" mass="7644">MSLDYYDAHAKEYADLTVRADMSETCNLFHCVECWVAEDALPSGREQKWLNVVLGKCHREDPVVRK</sequence>
<accession>A0A1G6LHT0</accession>
<dbReference type="RefSeq" id="WP_093730271.1">
    <property type="nucleotide sequence ID" value="NZ_FMYW01000007.1"/>
</dbReference>
<dbReference type="Proteomes" id="UP000198943">
    <property type="component" value="Unassembled WGS sequence"/>
</dbReference>
<proteinExistence type="predicted"/>
<reference evidence="2" key="1">
    <citation type="submission" date="2016-10" db="EMBL/GenBank/DDBJ databases">
        <authorList>
            <person name="Varghese N."/>
            <person name="Submissions S."/>
        </authorList>
    </citation>
    <scope>NUCLEOTIDE SEQUENCE [LARGE SCALE GENOMIC DNA]</scope>
    <source>
        <strain evidence="2">DSM 11005</strain>
    </source>
</reference>
<dbReference type="OrthoDB" id="9804312at2"/>